<dbReference type="EMBL" id="MU250549">
    <property type="protein sequence ID" value="KAG7442687.1"/>
    <property type="molecule type" value="Genomic_DNA"/>
</dbReference>
<dbReference type="Proteomes" id="UP000812287">
    <property type="component" value="Unassembled WGS sequence"/>
</dbReference>
<comment type="caution">
    <text evidence="2">The sequence shown here is derived from an EMBL/GenBank/DDBJ whole genome shotgun (WGS) entry which is preliminary data.</text>
</comment>
<protein>
    <submittedName>
        <fullName evidence="2">Uncharacterized protein</fullName>
    </submittedName>
</protein>
<dbReference type="AlphaFoldDB" id="A0A9P8AQB2"/>
<sequence>MSGLIHNLCSAENITTSDDWSMSLTQTTCHALKNLQDSMVLDGEHIDGNADEHATANQSPANELSTGDNSVDHSGVGIGQDAEAGHYMLNVTAMQPPFEIASDTGHQKGVSVMPVKHSDLIQTGDNIQEEELTSVQLSTI</sequence>
<gene>
    <name evidence="2" type="ORF">BT62DRAFT_922405</name>
</gene>
<reference evidence="2" key="1">
    <citation type="submission" date="2020-11" db="EMBL/GenBank/DDBJ databases">
        <title>Adaptations for nitrogen fixation in a non-lichenized fungal sporocarp promotes dispersal by wood-feeding termites.</title>
        <authorList>
            <consortium name="DOE Joint Genome Institute"/>
            <person name="Koch R.A."/>
            <person name="Yoon G."/>
            <person name="Arayal U."/>
            <person name="Lail K."/>
            <person name="Amirebrahimi M."/>
            <person name="Labutti K."/>
            <person name="Lipzen A."/>
            <person name="Riley R."/>
            <person name="Barry K."/>
            <person name="Henrissat B."/>
            <person name="Grigoriev I.V."/>
            <person name="Herr J.R."/>
            <person name="Aime M.C."/>
        </authorList>
    </citation>
    <scope>NUCLEOTIDE SEQUENCE</scope>
    <source>
        <strain evidence="2">MCA 3950</strain>
    </source>
</reference>
<evidence type="ECO:0000256" key="1">
    <source>
        <dbReference type="SAM" id="MobiDB-lite"/>
    </source>
</evidence>
<evidence type="ECO:0000313" key="3">
    <source>
        <dbReference type="Proteomes" id="UP000812287"/>
    </source>
</evidence>
<dbReference type="GeneID" id="66106694"/>
<evidence type="ECO:0000313" key="2">
    <source>
        <dbReference type="EMBL" id="KAG7442687.1"/>
    </source>
</evidence>
<feature type="region of interest" description="Disordered" evidence="1">
    <location>
        <begin position="49"/>
        <end position="79"/>
    </location>
</feature>
<proteinExistence type="predicted"/>
<name>A0A9P8AQB2_9AGAR</name>
<feature type="compositionally biased region" description="Polar residues" evidence="1">
    <location>
        <begin position="55"/>
        <end position="69"/>
    </location>
</feature>
<keyword evidence="3" id="KW-1185">Reference proteome</keyword>
<accession>A0A9P8AQB2</accession>
<dbReference type="RefSeq" id="XP_043036187.1">
    <property type="nucleotide sequence ID" value="XM_043184397.1"/>
</dbReference>
<organism evidence="2 3">
    <name type="scientific">Guyanagaster necrorhizus</name>
    <dbReference type="NCBI Taxonomy" id="856835"/>
    <lineage>
        <taxon>Eukaryota</taxon>
        <taxon>Fungi</taxon>
        <taxon>Dikarya</taxon>
        <taxon>Basidiomycota</taxon>
        <taxon>Agaricomycotina</taxon>
        <taxon>Agaricomycetes</taxon>
        <taxon>Agaricomycetidae</taxon>
        <taxon>Agaricales</taxon>
        <taxon>Marasmiineae</taxon>
        <taxon>Physalacriaceae</taxon>
        <taxon>Guyanagaster</taxon>
    </lineage>
</organism>